<dbReference type="EMBL" id="MTHB01000121">
    <property type="protein sequence ID" value="OXC76663.1"/>
    <property type="molecule type" value="Genomic_DNA"/>
</dbReference>
<evidence type="ECO:0000313" key="2">
    <source>
        <dbReference type="Proteomes" id="UP000214720"/>
    </source>
</evidence>
<name>A0A226WZY3_CABSO</name>
<organism evidence="1 2">
    <name type="scientific">Caballeronia sordidicola</name>
    <name type="common">Burkholderia sordidicola</name>
    <dbReference type="NCBI Taxonomy" id="196367"/>
    <lineage>
        <taxon>Bacteria</taxon>
        <taxon>Pseudomonadati</taxon>
        <taxon>Pseudomonadota</taxon>
        <taxon>Betaproteobacteria</taxon>
        <taxon>Burkholderiales</taxon>
        <taxon>Burkholderiaceae</taxon>
        <taxon>Caballeronia</taxon>
    </lineage>
</organism>
<proteinExistence type="predicted"/>
<gene>
    <name evidence="1" type="ORF">BSU04_20675</name>
</gene>
<protein>
    <submittedName>
        <fullName evidence="1">Uncharacterized protein</fullName>
    </submittedName>
</protein>
<evidence type="ECO:0000313" key="1">
    <source>
        <dbReference type="EMBL" id="OXC76663.1"/>
    </source>
</evidence>
<sequence length="47" mass="5199">MTASLSNIRDRLFCGSDRVFSHGDFVLGFPTGVARDLGAAFRPRRLD</sequence>
<dbReference type="Proteomes" id="UP000214720">
    <property type="component" value="Unassembled WGS sequence"/>
</dbReference>
<accession>A0A226WZY3</accession>
<reference evidence="2" key="1">
    <citation type="submission" date="2017-01" db="EMBL/GenBank/DDBJ databases">
        <title>Genome Analysis of Deinococcus marmoris KOPRI26562.</title>
        <authorList>
            <person name="Kim J.H."/>
            <person name="Oh H.-M."/>
        </authorList>
    </citation>
    <scope>NUCLEOTIDE SEQUENCE [LARGE SCALE GENOMIC DNA]</scope>
    <source>
        <strain evidence="2">PAMC 26633</strain>
    </source>
</reference>
<dbReference type="AlphaFoldDB" id="A0A226WZY3"/>
<comment type="caution">
    <text evidence="1">The sequence shown here is derived from an EMBL/GenBank/DDBJ whole genome shotgun (WGS) entry which is preliminary data.</text>
</comment>